<evidence type="ECO:0000259" key="1">
    <source>
        <dbReference type="Pfam" id="PF11716"/>
    </source>
</evidence>
<keyword evidence="3" id="KW-1185">Reference proteome</keyword>
<dbReference type="Gene3D" id="1.20.120.450">
    <property type="entry name" value="dinb family like domain"/>
    <property type="match status" value="1"/>
</dbReference>
<dbReference type="AlphaFoldDB" id="A0A6M6JN97"/>
<dbReference type="SUPFAM" id="SSF109854">
    <property type="entry name" value="DinB/YfiT-like putative metalloenzymes"/>
    <property type="match status" value="1"/>
</dbReference>
<dbReference type="Proteomes" id="UP000505377">
    <property type="component" value="Chromosome"/>
</dbReference>
<dbReference type="Pfam" id="PF11716">
    <property type="entry name" value="MDMPI_N"/>
    <property type="match status" value="1"/>
</dbReference>
<organism evidence="2 3">
    <name type="scientific">Pseudonocardia broussonetiae</name>
    <dbReference type="NCBI Taxonomy" id="2736640"/>
    <lineage>
        <taxon>Bacteria</taxon>
        <taxon>Bacillati</taxon>
        <taxon>Actinomycetota</taxon>
        <taxon>Actinomycetes</taxon>
        <taxon>Pseudonocardiales</taxon>
        <taxon>Pseudonocardiaceae</taxon>
        <taxon>Pseudonocardia</taxon>
    </lineage>
</organism>
<feature type="domain" description="Mycothiol-dependent maleylpyruvate isomerase metal-binding" evidence="1">
    <location>
        <begin position="8"/>
        <end position="128"/>
    </location>
</feature>
<sequence length="197" mass="20059">MHIIELHARAADAVRPVLASVTAADLTRLTPCAGWDLATLLAHMAGQDHGFAAAVSATSDAVADVGAFAPRAGAEGLGSCHLDDVVAAFARADPDREVHLAEFGVSLPLPVVVGFHLVDTLVHSWDVAASLGREVRYADDLVAAALAVAEGVPDGEARTAPGAPFGPALPGGTDPWSRTLALLGRDPAWAPVSAARG</sequence>
<dbReference type="KEGG" id="pbro:HOP40_23805"/>
<dbReference type="EMBL" id="CP053564">
    <property type="protein sequence ID" value="QJY48437.1"/>
    <property type="molecule type" value="Genomic_DNA"/>
</dbReference>
<evidence type="ECO:0000313" key="3">
    <source>
        <dbReference type="Proteomes" id="UP000505377"/>
    </source>
</evidence>
<dbReference type="InterPro" id="IPR017520">
    <property type="entry name" value="CHP03086"/>
</dbReference>
<accession>A0A6M6JN97</accession>
<dbReference type="GO" id="GO:0046872">
    <property type="term" value="F:metal ion binding"/>
    <property type="evidence" value="ECO:0007669"/>
    <property type="project" value="InterPro"/>
</dbReference>
<gene>
    <name evidence="2" type="ORF">HOP40_23805</name>
</gene>
<proteinExistence type="predicted"/>
<name>A0A6M6JN97_9PSEU</name>
<dbReference type="InterPro" id="IPR024344">
    <property type="entry name" value="MDMPI_metal-binding"/>
</dbReference>
<dbReference type="NCBIfam" id="TIGR03086">
    <property type="entry name" value="TIGR03086 family metal-binding protein"/>
    <property type="match status" value="1"/>
</dbReference>
<dbReference type="InterPro" id="IPR034660">
    <property type="entry name" value="DinB/YfiT-like"/>
</dbReference>
<protein>
    <submittedName>
        <fullName evidence="2">TIGR03086 family protein</fullName>
    </submittedName>
</protein>
<dbReference type="InterPro" id="IPR017517">
    <property type="entry name" value="Maleyloyr_isom"/>
</dbReference>
<reference evidence="2 3" key="1">
    <citation type="submission" date="2020-05" db="EMBL/GenBank/DDBJ databases">
        <authorList>
            <person name="Mo P."/>
        </authorList>
    </citation>
    <scope>NUCLEOTIDE SEQUENCE [LARGE SCALE GENOMIC DNA]</scope>
    <source>
        <strain evidence="2 3">Gen01</strain>
    </source>
</reference>
<dbReference type="NCBIfam" id="TIGR03083">
    <property type="entry name" value="maleylpyruvate isomerase family mycothiol-dependent enzyme"/>
    <property type="match status" value="1"/>
</dbReference>
<evidence type="ECO:0000313" key="2">
    <source>
        <dbReference type="EMBL" id="QJY48437.1"/>
    </source>
</evidence>
<dbReference type="RefSeq" id="WP_172162121.1">
    <property type="nucleotide sequence ID" value="NZ_CP053564.1"/>
</dbReference>